<evidence type="ECO:0000313" key="3">
    <source>
        <dbReference type="Proteomes" id="UP000245934"/>
    </source>
</evidence>
<dbReference type="Pfam" id="PF00795">
    <property type="entry name" value="CN_hydrolase"/>
    <property type="match status" value="1"/>
</dbReference>
<feature type="domain" description="CN hydrolase" evidence="1">
    <location>
        <begin position="1"/>
        <end position="235"/>
    </location>
</feature>
<reference evidence="2 3" key="1">
    <citation type="submission" date="2018-05" db="EMBL/GenBank/DDBJ databases">
        <title>Draft genome of Methanospirillum stamsii Pt1.</title>
        <authorList>
            <person name="Dueholm M.S."/>
            <person name="Nielsen P.H."/>
            <person name="Bakmann L.F."/>
            <person name="Otzen D.E."/>
        </authorList>
    </citation>
    <scope>NUCLEOTIDE SEQUENCE [LARGE SCALE GENOMIC DNA]</scope>
    <source>
        <strain evidence="2 3">Pt1</strain>
    </source>
</reference>
<comment type="caution">
    <text evidence="2">The sequence shown here is derived from an EMBL/GenBank/DDBJ whole genome shotgun (WGS) entry which is preliminary data.</text>
</comment>
<dbReference type="RefSeq" id="WP_109941570.1">
    <property type="nucleotide sequence ID" value="NZ_CP176366.1"/>
</dbReference>
<name>A0A2V2MZP4_9EURY</name>
<dbReference type="Proteomes" id="UP000245934">
    <property type="component" value="Unassembled WGS sequence"/>
</dbReference>
<organism evidence="2 3">
    <name type="scientific">Methanospirillum stamsii</name>
    <dbReference type="NCBI Taxonomy" id="1277351"/>
    <lineage>
        <taxon>Archaea</taxon>
        <taxon>Methanobacteriati</taxon>
        <taxon>Methanobacteriota</taxon>
        <taxon>Stenosarchaea group</taxon>
        <taxon>Methanomicrobia</taxon>
        <taxon>Methanomicrobiales</taxon>
        <taxon>Methanospirillaceae</taxon>
        <taxon>Methanospirillum</taxon>
    </lineage>
</organism>
<dbReference type="CDD" id="cd07197">
    <property type="entry name" value="nitrilase"/>
    <property type="match status" value="1"/>
</dbReference>
<dbReference type="InterPro" id="IPR036526">
    <property type="entry name" value="C-N_Hydrolase_sf"/>
</dbReference>
<dbReference type="PANTHER" id="PTHR23088">
    <property type="entry name" value="NITRILASE-RELATED"/>
    <property type="match status" value="1"/>
</dbReference>
<evidence type="ECO:0000313" key="2">
    <source>
        <dbReference type="EMBL" id="PWR71800.1"/>
    </source>
</evidence>
<proteinExistence type="predicted"/>
<dbReference type="GeneID" id="97610729"/>
<dbReference type="PROSITE" id="PS50263">
    <property type="entry name" value="CN_HYDROLASE"/>
    <property type="match status" value="1"/>
</dbReference>
<keyword evidence="3" id="KW-1185">Reference proteome</keyword>
<dbReference type="Gene3D" id="3.60.110.10">
    <property type="entry name" value="Carbon-nitrogen hydrolase"/>
    <property type="match status" value="1"/>
</dbReference>
<dbReference type="AlphaFoldDB" id="A0A2V2MZP4"/>
<gene>
    <name evidence="2" type="ORF">DLD82_13045</name>
</gene>
<accession>A0A2V2MZP4</accession>
<dbReference type="EMBL" id="QGMZ01000029">
    <property type="protein sequence ID" value="PWR71800.1"/>
    <property type="molecule type" value="Genomic_DNA"/>
</dbReference>
<protein>
    <submittedName>
        <fullName evidence="2">Nitrilase</fullName>
    </submittedName>
</protein>
<dbReference type="OrthoDB" id="41015at2157"/>
<dbReference type="PANTHER" id="PTHR23088:SF27">
    <property type="entry name" value="DEAMINATED GLUTATHIONE AMIDASE"/>
    <property type="match status" value="1"/>
</dbReference>
<evidence type="ECO:0000259" key="1">
    <source>
        <dbReference type="PROSITE" id="PS50263"/>
    </source>
</evidence>
<dbReference type="SUPFAM" id="SSF56317">
    <property type="entry name" value="Carbon-nitrogen hydrolase"/>
    <property type="match status" value="1"/>
</dbReference>
<dbReference type="InterPro" id="IPR003010">
    <property type="entry name" value="C-N_Hydrolase"/>
</dbReference>
<sequence>MILSLAQITPCWNDPTKTLKKMEKYAAEAVEGDATFLVFPEQILTGWDPKNNSEVTTEDGEEISALKDIAQDYSIGILGSFREKNTDHPFNTSIAIGPDGKTLASYQKIHLFSPAGEDRYFSPGNSLGIFSFNSCTIGIAICYDLRFAPLFHAYRDAGVNLMLVPSAWPASRLKHFHLFTTSRAAEFQMFVASVNTVGQTPVDFYNGGSCIAGPDGSIRAQGTDLEELIFYDMPIEEAETLRISFPFHKDVRNDFL</sequence>